<reference evidence="1 2" key="1">
    <citation type="journal article" date="2008" name="Nat. Biotechnol.">
        <title>Genome sequencing and analysis of the filamentous fungus Penicillium chrysogenum.</title>
        <authorList>
            <person name="van den Berg M.A."/>
            <person name="Albang R."/>
            <person name="Albermann K."/>
            <person name="Badger J.H."/>
            <person name="Daran J.-M."/>
            <person name="Driessen A.J.M."/>
            <person name="Garcia-Estrada C."/>
            <person name="Fedorova N.D."/>
            <person name="Harris D.M."/>
            <person name="Heijne W.H.M."/>
            <person name="Joardar V.S."/>
            <person name="Kiel J.A.K.W."/>
            <person name="Kovalchuk A."/>
            <person name="Martin J.F."/>
            <person name="Nierman W.C."/>
            <person name="Nijland J.G."/>
            <person name="Pronk J.T."/>
            <person name="Roubos J.A."/>
            <person name="van der Klei I.J."/>
            <person name="van Peij N.N.M.E."/>
            <person name="Veenhuis M."/>
            <person name="von Doehren H."/>
            <person name="Wagner C."/>
            <person name="Wortman J.R."/>
            <person name="Bovenberg R.A.L."/>
        </authorList>
    </citation>
    <scope>NUCLEOTIDE SEQUENCE [LARGE SCALE GENOMIC DNA]</scope>
    <source>
        <strain evidence="2">ATCC 28089 / DSM 1075 / NRRL 1951 / Wisconsin 54-1255</strain>
    </source>
</reference>
<dbReference type="OMA" id="GEHELPI"/>
<name>B6HHU1_PENRW</name>
<protein>
    <submittedName>
        <fullName evidence="1">Pc21g22890 protein</fullName>
    </submittedName>
</protein>
<dbReference type="eggNOG" id="ENOG502QQBX">
    <property type="taxonomic scope" value="Eukaryota"/>
</dbReference>
<evidence type="ECO:0000313" key="1">
    <source>
        <dbReference type="EMBL" id="CAP97186.1"/>
    </source>
</evidence>
<dbReference type="EMBL" id="AM920436">
    <property type="protein sequence ID" value="CAP97186.1"/>
    <property type="molecule type" value="Genomic_DNA"/>
</dbReference>
<dbReference type="SUPFAM" id="SSF56601">
    <property type="entry name" value="beta-lactamase/transpeptidase-like"/>
    <property type="match status" value="1"/>
</dbReference>
<evidence type="ECO:0000313" key="2">
    <source>
        <dbReference type="Proteomes" id="UP000000724"/>
    </source>
</evidence>
<dbReference type="BioCyc" id="PCHR:PC21G22890-MONOMER"/>
<accession>B6HHU1</accession>
<dbReference type="Proteomes" id="UP000000724">
    <property type="component" value="Contig Pc00c21"/>
</dbReference>
<gene>
    <name evidence="1" type="ORF">Pc21g22890</name>
    <name evidence="1" type="ORF">PCH_Pc21g22890</name>
</gene>
<dbReference type="AlphaFoldDB" id="B6HHU1"/>
<proteinExistence type="predicted"/>
<dbReference type="InterPro" id="IPR012338">
    <property type="entry name" value="Beta-lactam/transpept-like"/>
</dbReference>
<keyword evidence="2" id="KW-1185">Reference proteome</keyword>
<organism evidence="1 2">
    <name type="scientific">Penicillium rubens (strain ATCC 28089 / DSM 1075 / NRRL 1951 / Wisconsin 54-1255)</name>
    <name type="common">Penicillium chrysogenum</name>
    <dbReference type="NCBI Taxonomy" id="500485"/>
    <lineage>
        <taxon>Eukaryota</taxon>
        <taxon>Fungi</taxon>
        <taxon>Dikarya</taxon>
        <taxon>Ascomycota</taxon>
        <taxon>Pezizomycotina</taxon>
        <taxon>Eurotiomycetes</taxon>
        <taxon>Eurotiomycetidae</taxon>
        <taxon>Eurotiales</taxon>
        <taxon>Aspergillaceae</taxon>
        <taxon>Penicillium</taxon>
        <taxon>Penicillium chrysogenum species complex</taxon>
    </lineage>
</organism>
<dbReference type="OrthoDB" id="5946976at2759"/>
<sequence length="260" mass="29333">MKAKAFRERVGVSNHLKYHFPAFLVSIIQGEKSPLYQLDIILFGHSFANKSASLDELYGLGFAEVTLPAQLGKPGFNPGLVKSMPLIVSRSNRSLVLYHNGALHGHNHCIMLLPSKQIEIVVLTNSISQGDIAEWVAQTLPQAALDPKTTEDLLPVAREATTNWRAGYQKVAETLEKEQIPNTPQPSGKELIGRYVRSTNALFFRVFEEDDFLKLSINEKTSHTHTLTQCHNDIFSFFPSAEERMKRSRFHYGTHAWLLF</sequence>
<dbReference type="HOGENOM" id="CLU_1069990_0_0_1"/>
<dbReference type="VEuPathDB" id="FungiDB:PCH_Pc21g22890"/>